<evidence type="ECO:0000313" key="2">
    <source>
        <dbReference type="Proteomes" id="UP000594260"/>
    </source>
</evidence>
<dbReference type="InParanoid" id="A0A7M7JQF9"/>
<proteinExistence type="predicted"/>
<keyword evidence="2" id="KW-1185">Reference proteome</keyword>
<sequence length="142" mass="15703">MRKVTVIQDMVGHLVHRGLLGKEVDADIGLPPLASLQQFLSACRISTQRFPATTQEQSDTEQLLERVRADLLPARLPFPPDDQDPSSHSLRRAFYLLDVFALISSLSPTRLPKFGISSPANFVFVHQIKQEGTQRGPLSASA</sequence>
<reference evidence="1" key="1">
    <citation type="submission" date="2021-01" db="UniProtKB">
        <authorList>
            <consortium name="EnsemblMetazoa"/>
        </authorList>
    </citation>
    <scope>IDENTIFICATION</scope>
</reference>
<dbReference type="EnsemblMetazoa" id="XM_022795031">
    <property type="protein sequence ID" value="XP_022650766"/>
    <property type="gene ID" value="LOC111245966"/>
</dbReference>
<dbReference type="RefSeq" id="XP_022650766.1">
    <property type="nucleotide sequence ID" value="XM_022795031.1"/>
</dbReference>
<name>A0A7M7JQF9_VARDE</name>
<dbReference type="GeneID" id="111245966"/>
<accession>A0A7M7JQF9</accession>
<dbReference type="KEGG" id="vde:111245966"/>
<dbReference type="Proteomes" id="UP000594260">
    <property type="component" value="Unplaced"/>
</dbReference>
<organism evidence="1 2">
    <name type="scientific">Varroa destructor</name>
    <name type="common">Honeybee mite</name>
    <dbReference type="NCBI Taxonomy" id="109461"/>
    <lineage>
        <taxon>Eukaryota</taxon>
        <taxon>Metazoa</taxon>
        <taxon>Ecdysozoa</taxon>
        <taxon>Arthropoda</taxon>
        <taxon>Chelicerata</taxon>
        <taxon>Arachnida</taxon>
        <taxon>Acari</taxon>
        <taxon>Parasitiformes</taxon>
        <taxon>Mesostigmata</taxon>
        <taxon>Gamasina</taxon>
        <taxon>Dermanyssoidea</taxon>
        <taxon>Varroidae</taxon>
        <taxon>Varroa</taxon>
    </lineage>
</organism>
<protein>
    <submittedName>
        <fullName evidence="1">Uncharacterized protein</fullName>
    </submittedName>
</protein>
<evidence type="ECO:0000313" key="1">
    <source>
        <dbReference type="EnsemblMetazoa" id="XP_022650766"/>
    </source>
</evidence>
<dbReference type="AlphaFoldDB" id="A0A7M7JQF9"/>